<keyword evidence="1" id="KW-0812">Transmembrane</keyword>
<sequence>MLARAGFAANGVLHGVIGAIAISVAIGGGGEADQSGALGKLAAAPGGAVLLWAIVVGLVALGLWQIVQIFVVVGPDPKRRWARRLADFGKAVAYFAVAAIALIFAAGGSTNSADSSQNFSASVLAAPGGVFLLIVVGLVVSGIGVYFIFNGATKKFTDDIVVPAGAVGELIIVIGMLGYIAKGVALGVIGILFVIAAVTFDPSKASGLDGALKSLVALPYGAVILTIIGIGLIAYGVYCCARARLARLS</sequence>
<feature type="domain" description="DUF1206" evidence="2">
    <location>
        <begin position="177"/>
        <end position="245"/>
    </location>
</feature>
<keyword evidence="1" id="KW-1133">Transmembrane helix</keyword>
<feature type="domain" description="DUF1206" evidence="2">
    <location>
        <begin position="5"/>
        <end position="68"/>
    </location>
</feature>
<organism evidence="3 4">
    <name type="scientific">Leifsonia kafniensis</name>
    <dbReference type="NCBI Taxonomy" id="475957"/>
    <lineage>
        <taxon>Bacteria</taxon>
        <taxon>Bacillati</taxon>
        <taxon>Actinomycetota</taxon>
        <taxon>Actinomycetes</taxon>
        <taxon>Micrococcales</taxon>
        <taxon>Microbacteriaceae</taxon>
        <taxon>Leifsonia</taxon>
    </lineage>
</organism>
<evidence type="ECO:0000313" key="3">
    <source>
        <dbReference type="EMBL" id="GAA3877751.1"/>
    </source>
</evidence>
<keyword evidence="4" id="KW-1185">Reference proteome</keyword>
<keyword evidence="1" id="KW-0472">Membrane</keyword>
<feature type="transmembrane region" description="Helical" evidence="1">
    <location>
        <begin position="170"/>
        <end position="200"/>
    </location>
</feature>
<protein>
    <submittedName>
        <fullName evidence="3">DUF1206 domain-containing protein</fullName>
    </submittedName>
</protein>
<feature type="transmembrane region" description="Helical" evidence="1">
    <location>
        <begin position="49"/>
        <end position="71"/>
    </location>
</feature>
<dbReference type="Pfam" id="PF06724">
    <property type="entry name" value="DUF1206"/>
    <property type="match status" value="3"/>
</dbReference>
<evidence type="ECO:0000259" key="2">
    <source>
        <dbReference type="Pfam" id="PF06724"/>
    </source>
</evidence>
<evidence type="ECO:0000256" key="1">
    <source>
        <dbReference type="SAM" id="Phobius"/>
    </source>
</evidence>
<feature type="transmembrane region" description="Helical" evidence="1">
    <location>
        <begin position="7"/>
        <end position="29"/>
    </location>
</feature>
<evidence type="ECO:0000313" key="4">
    <source>
        <dbReference type="Proteomes" id="UP001501803"/>
    </source>
</evidence>
<reference evidence="4" key="1">
    <citation type="journal article" date="2019" name="Int. J. Syst. Evol. Microbiol.">
        <title>The Global Catalogue of Microorganisms (GCM) 10K type strain sequencing project: providing services to taxonomists for standard genome sequencing and annotation.</title>
        <authorList>
            <consortium name="The Broad Institute Genomics Platform"/>
            <consortium name="The Broad Institute Genome Sequencing Center for Infectious Disease"/>
            <person name="Wu L."/>
            <person name="Ma J."/>
        </authorList>
    </citation>
    <scope>NUCLEOTIDE SEQUENCE [LARGE SCALE GENOMIC DNA]</scope>
    <source>
        <strain evidence="4">JCM 17021</strain>
    </source>
</reference>
<feature type="transmembrane region" description="Helical" evidence="1">
    <location>
        <begin position="91"/>
        <end position="109"/>
    </location>
</feature>
<dbReference type="Proteomes" id="UP001501803">
    <property type="component" value="Unassembled WGS sequence"/>
</dbReference>
<gene>
    <name evidence="3" type="ORF">GCM10022381_20280</name>
</gene>
<dbReference type="EMBL" id="BAABCN010000004">
    <property type="protein sequence ID" value="GAA3877751.1"/>
    <property type="molecule type" value="Genomic_DNA"/>
</dbReference>
<feature type="transmembrane region" description="Helical" evidence="1">
    <location>
        <begin position="220"/>
        <end position="241"/>
    </location>
</feature>
<name>A0ABP7KKI8_9MICO</name>
<proteinExistence type="predicted"/>
<feature type="domain" description="DUF1206" evidence="2">
    <location>
        <begin position="88"/>
        <end position="153"/>
    </location>
</feature>
<accession>A0ABP7KKI8</accession>
<feature type="transmembrane region" description="Helical" evidence="1">
    <location>
        <begin position="129"/>
        <end position="149"/>
    </location>
</feature>
<dbReference type="InterPro" id="IPR009597">
    <property type="entry name" value="DUF1206"/>
</dbReference>
<comment type="caution">
    <text evidence="3">The sequence shown here is derived from an EMBL/GenBank/DDBJ whole genome shotgun (WGS) entry which is preliminary data.</text>
</comment>